<organism evidence="2 3">
    <name type="scientific">Xylanibacter muris</name>
    <dbReference type="NCBI Taxonomy" id="2736290"/>
    <lineage>
        <taxon>Bacteria</taxon>
        <taxon>Pseudomonadati</taxon>
        <taxon>Bacteroidota</taxon>
        <taxon>Bacteroidia</taxon>
        <taxon>Bacteroidales</taxon>
        <taxon>Prevotellaceae</taxon>
        <taxon>Xylanibacter</taxon>
    </lineage>
</organism>
<dbReference type="Proteomes" id="UP000714420">
    <property type="component" value="Unassembled WGS sequence"/>
</dbReference>
<dbReference type="RefSeq" id="WP_172277345.1">
    <property type="nucleotide sequence ID" value="NZ_CASGMU010000022.1"/>
</dbReference>
<evidence type="ECO:0000256" key="1">
    <source>
        <dbReference type="SAM" id="MobiDB-lite"/>
    </source>
</evidence>
<protein>
    <recommendedName>
        <fullName evidence="4">DUF5104 domain-containing protein</fullName>
    </recommendedName>
</protein>
<dbReference type="EMBL" id="JABKKF010000018">
    <property type="protein sequence ID" value="NPD93181.1"/>
    <property type="molecule type" value="Genomic_DNA"/>
</dbReference>
<keyword evidence="3" id="KW-1185">Reference proteome</keyword>
<accession>A0ABX2APL2</accession>
<gene>
    <name evidence="2" type="ORF">HPS56_12735</name>
</gene>
<evidence type="ECO:0008006" key="4">
    <source>
        <dbReference type="Google" id="ProtNLM"/>
    </source>
</evidence>
<dbReference type="PROSITE" id="PS51257">
    <property type="entry name" value="PROKAR_LIPOPROTEIN"/>
    <property type="match status" value="1"/>
</dbReference>
<feature type="region of interest" description="Disordered" evidence="1">
    <location>
        <begin position="173"/>
        <end position="195"/>
    </location>
</feature>
<reference evidence="2 3" key="1">
    <citation type="submission" date="2020-05" db="EMBL/GenBank/DDBJ databases">
        <title>Distinct polysaccharide utilization as determinants for interspecies competition between intestinal Prevotella spp.</title>
        <authorList>
            <person name="Galvez E.J.C."/>
            <person name="Iljazovic A."/>
            <person name="Strowig T."/>
        </authorList>
    </citation>
    <scope>NUCLEOTIDE SEQUENCE [LARGE SCALE GENOMIC DNA]</scope>
    <source>
        <strain evidence="2 3">PMUR</strain>
    </source>
</reference>
<name>A0ABX2APL2_9BACT</name>
<proteinExistence type="predicted"/>
<evidence type="ECO:0000313" key="2">
    <source>
        <dbReference type="EMBL" id="NPD93181.1"/>
    </source>
</evidence>
<evidence type="ECO:0000313" key="3">
    <source>
        <dbReference type="Proteomes" id="UP000714420"/>
    </source>
</evidence>
<sequence length="195" mass="22574">MKRINLYTGIYVIAIISVLSALSCKSGKNKPEPVRTDFELGMAKEDSLEVERLIDEFFQYAIDKNYTEAAGMLYKNDSSDIRKEPQPLNNKEMASIRNMLEVIPIEGYRIEYMKFSESYENEVLCHVIIRKGNGRDIPEMTTKMFFKPISYLGGWCLGIMNSEWGDRELVEPDKRDSLEKAYTPRYNKEQNGTQP</sequence>
<comment type="caution">
    <text evidence="2">The sequence shown here is derived from an EMBL/GenBank/DDBJ whole genome shotgun (WGS) entry which is preliminary data.</text>
</comment>